<feature type="transmembrane region" description="Helical" evidence="5">
    <location>
        <begin position="344"/>
        <end position="364"/>
    </location>
</feature>
<feature type="transmembrane region" description="Helical" evidence="5">
    <location>
        <begin position="442"/>
        <end position="472"/>
    </location>
</feature>
<accession>A0A554JA55</accession>
<dbReference type="Pfam" id="PF01943">
    <property type="entry name" value="Polysacc_synt"/>
    <property type="match status" value="1"/>
</dbReference>
<gene>
    <name evidence="6" type="ORF">CEO22_551</name>
</gene>
<evidence type="ECO:0000313" key="6">
    <source>
        <dbReference type="EMBL" id="TSC65239.1"/>
    </source>
</evidence>
<comment type="subcellular location">
    <subcellularLocation>
        <location evidence="1">Membrane</location>
        <topology evidence="1">Multi-pass membrane protein</topology>
    </subcellularLocation>
</comment>
<keyword evidence="4 5" id="KW-0472">Membrane</keyword>
<evidence type="ECO:0000256" key="5">
    <source>
        <dbReference type="SAM" id="Phobius"/>
    </source>
</evidence>
<feature type="transmembrane region" description="Helical" evidence="5">
    <location>
        <begin position="400"/>
        <end position="422"/>
    </location>
</feature>
<dbReference type="GO" id="GO:0016020">
    <property type="term" value="C:membrane"/>
    <property type="evidence" value="ECO:0007669"/>
    <property type="project" value="UniProtKB-SubCell"/>
</dbReference>
<evidence type="ECO:0000256" key="2">
    <source>
        <dbReference type="ARBA" id="ARBA00022692"/>
    </source>
</evidence>
<feature type="transmembrane region" description="Helical" evidence="5">
    <location>
        <begin position="272"/>
        <end position="293"/>
    </location>
</feature>
<feature type="transmembrane region" description="Helical" evidence="5">
    <location>
        <begin position="101"/>
        <end position="121"/>
    </location>
</feature>
<evidence type="ECO:0000313" key="7">
    <source>
        <dbReference type="Proteomes" id="UP000316253"/>
    </source>
</evidence>
<organism evidence="6 7">
    <name type="scientific">Candidatus Berkelbacteria bacterium Gr01-1014_85</name>
    <dbReference type="NCBI Taxonomy" id="2017150"/>
    <lineage>
        <taxon>Bacteria</taxon>
        <taxon>Candidatus Berkelbacteria</taxon>
    </lineage>
</organism>
<feature type="transmembrane region" description="Helical" evidence="5">
    <location>
        <begin position="507"/>
        <end position="525"/>
    </location>
</feature>
<name>A0A554JA55_9BACT</name>
<keyword evidence="2 5" id="KW-0812">Transmembrane</keyword>
<dbReference type="PANTHER" id="PTHR43424">
    <property type="entry name" value="LOCUS PUTATIVE PROTEIN 1-RELATED"/>
    <property type="match status" value="1"/>
</dbReference>
<feature type="transmembrane region" description="Helical" evidence="5">
    <location>
        <begin position="61"/>
        <end position="81"/>
    </location>
</feature>
<dbReference type="PANTHER" id="PTHR43424:SF1">
    <property type="entry name" value="LOCUS PUTATIVE PROTEIN 1-RELATED"/>
    <property type="match status" value="1"/>
</dbReference>
<evidence type="ECO:0000256" key="4">
    <source>
        <dbReference type="ARBA" id="ARBA00023136"/>
    </source>
</evidence>
<dbReference type="Proteomes" id="UP000316253">
    <property type="component" value="Unassembled WGS sequence"/>
</dbReference>
<dbReference type="InterPro" id="IPR002797">
    <property type="entry name" value="Polysacc_synth"/>
</dbReference>
<evidence type="ECO:0000256" key="3">
    <source>
        <dbReference type="ARBA" id="ARBA00022989"/>
    </source>
</evidence>
<dbReference type="EMBL" id="VMFD01000055">
    <property type="protein sequence ID" value="TSC65239.1"/>
    <property type="molecule type" value="Genomic_DNA"/>
</dbReference>
<feature type="transmembrane region" description="Helical" evidence="5">
    <location>
        <begin position="299"/>
        <end position="332"/>
    </location>
</feature>
<protein>
    <submittedName>
        <fullName evidence="6">Heteropolysaccharide repeat-containing protein</fullName>
    </submittedName>
</protein>
<evidence type="ECO:0000256" key="1">
    <source>
        <dbReference type="ARBA" id="ARBA00004141"/>
    </source>
</evidence>
<keyword evidence="3 5" id="KW-1133">Transmembrane helix</keyword>
<feature type="transmembrane region" description="Helical" evidence="5">
    <location>
        <begin position="172"/>
        <end position="193"/>
    </location>
</feature>
<comment type="caution">
    <text evidence="6">The sequence shown here is derived from an EMBL/GenBank/DDBJ whole genome shotgun (WGS) entry which is preliminary data.</text>
</comment>
<feature type="transmembrane region" description="Helical" evidence="5">
    <location>
        <begin position="229"/>
        <end position="251"/>
    </location>
</feature>
<feature type="transmembrane region" description="Helical" evidence="5">
    <location>
        <begin position="141"/>
        <end position="160"/>
    </location>
</feature>
<feature type="transmembrane region" description="Helical" evidence="5">
    <location>
        <begin position="205"/>
        <end position="223"/>
    </location>
</feature>
<proteinExistence type="predicted"/>
<dbReference type="AlphaFoldDB" id="A0A554JA55"/>
<dbReference type="CDD" id="cd13128">
    <property type="entry name" value="MATE_Wzx_like"/>
    <property type="match status" value="1"/>
</dbReference>
<reference evidence="6 7" key="1">
    <citation type="submission" date="2017-08" db="EMBL/GenBank/DDBJ databases">
        <title>Mechanisms for carbon and nitrogen cycling indicate functional differentiation within the Candidate Phyla Radiation.</title>
        <authorList>
            <person name="Danczak R.E."/>
            <person name="Johnston M.D."/>
            <person name="Kenah C."/>
            <person name="Slattery M."/>
            <person name="Wrighton K.C."/>
            <person name="Wilkins M.J."/>
        </authorList>
    </citation>
    <scope>NUCLEOTIDE SEQUENCE [LARGE SCALE GENOMIC DNA]</scope>
    <source>
        <strain evidence="6">Gr01-1014_85</strain>
    </source>
</reference>
<sequence length="542" mass="58810">MARGFGRFLKRLVKQMNRPKSSQPSDHDELAIASYPVGQPAEQPTDRLPAQPTERPMGQKIAYNTVIQFAGRIIGAILAIISTRLIADALGVAEYGRYATIFAYITFFGAFADFGFFWYLVREVAKSPASTEKITANVITLRLLFSLGVLILGSLIAWLIPNYDNEVKLGIILLAGSMLWVTLSNTLIGIFQANNRMDYPVINEIIGRVTTLILTVLVLKAGLGLLPIVLAALSGSFIIFALNAIMVRRYTRLRLGFDRELWRSIMRENLSLGINVLLGIIYFKIDSVILSALRPSLDIGIYAAAYKIIEILLAFPAMFMGAIFPSLAPLLIENKTKAKQLMQIAFDALLIAGIGVWFGAAALAPEIIELTTKGRGGFLTASAISINGLAITAPVILQFLLVAVFLAFLGNFYVSVIVAAGVQQRLIKTNIVNAIVNSLGNFLLIPLFSYVAAASFTIISELIMLFSAAIIVKGQVDFSPNWRIAPKVVLTGLAMAVVINLTKSAGLAVAVGCGSLTFLGLNWLVGSLDPELIRRLLNRKGS</sequence>
<dbReference type="InterPro" id="IPR052556">
    <property type="entry name" value="PolySynth_Transporter"/>
</dbReference>